<protein>
    <recommendedName>
        <fullName evidence="10">4-hydroxybenzoate polyprenyltransferase</fullName>
        <ecNumber evidence="10">2.5.1.39</ecNumber>
    </recommendedName>
</protein>
<dbReference type="EMBL" id="JARK01001358">
    <property type="protein sequence ID" value="EYC20362.1"/>
    <property type="molecule type" value="Genomic_DNA"/>
</dbReference>
<evidence type="ECO:0000256" key="15">
    <source>
        <dbReference type="SAM" id="Phobius"/>
    </source>
</evidence>
<evidence type="ECO:0000256" key="3">
    <source>
        <dbReference type="ARBA" id="ARBA00007114"/>
    </source>
</evidence>
<comment type="similarity">
    <text evidence="3">Belongs to the bystin family.</text>
</comment>
<dbReference type="GO" id="GO:0006364">
    <property type="term" value="P:rRNA processing"/>
    <property type="evidence" value="ECO:0007669"/>
    <property type="project" value="TreeGrafter"/>
</dbReference>
<gene>
    <name evidence="16" type="primary">Acey_s0022.g587</name>
    <name evidence="16" type="synonym">Acey-byn-1</name>
    <name evidence="16" type="ORF">Y032_0022g587</name>
</gene>
<comment type="catalytic activity">
    <reaction evidence="12">
        <text>all-trans-nonaprenyl diphosphate + 4-hydroxybenzoate = 4-hydroxy-3-(all-trans-nonaprenyl)benzoate + diphosphate</text>
        <dbReference type="Rhea" id="RHEA:17709"/>
        <dbReference type="ChEBI" id="CHEBI:17879"/>
        <dbReference type="ChEBI" id="CHEBI:33019"/>
        <dbReference type="ChEBI" id="CHEBI:58391"/>
        <dbReference type="ChEBI" id="CHEBI:84502"/>
        <dbReference type="EC" id="2.5.1.39"/>
    </reaction>
    <physiologicalReaction direction="left-to-right" evidence="12">
        <dbReference type="Rhea" id="RHEA:17710"/>
    </physiologicalReaction>
</comment>
<dbReference type="STRING" id="53326.A0A016UZX8"/>
<dbReference type="GO" id="GO:0016020">
    <property type="term" value="C:membrane"/>
    <property type="evidence" value="ECO:0007669"/>
    <property type="project" value="UniProtKB-SubCell"/>
</dbReference>
<keyword evidence="8 15" id="KW-0472">Membrane</keyword>
<dbReference type="PANTHER" id="PTHR12821:SF0">
    <property type="entry name" value="BYSTIN"/>
    <property type="match status" value="1"/>
</dbReference>
<feature type="transmembrane region" description="Helical" evidence="15">
    <location>
        <begin position="650"/>
        <end position="669"/>
    </location>
</feature>
<dbReference type="Pfam" id="PF05291">
    <property type="entry name" value="Bystin"/>
    <property type="match status" value="1"/>
</dbReference>
<comment type="subcellular location">
    <subcellularLocation>
        <location evidence="1">Membrane</location>
        <topology evidence="1">Multi-pass membrane protein</topology>
    </subcellularLocation>
</comment>
<evidence type="ECO:0000256" key="4">
    <source>
        <dbReference type="ARBA" id="ARBA00022679"/>
    </source>
</evidence>
<keyword evidence="9" id="KW-0414">Isoprene biosynthesis</keyword>
<dbReference type="EC" id="2.5.1.39" evidence="10"/>
<dbReference type="InterPro" id="IPR007955">
    <property type="entry name" value="Bystin"/>
</dbReference>
<dbReference type="FunFam" id="1.10.357.140:FF:000003">
    <property type="entry name" value="4-hydroxybenzoate polyprenyltransferase, mitochondrial"/>
    <property type="match status" value="1"/>
</dbReference>
<dbReference type="CDD" id="cd13959">
    <property type="entry name" value="PT_UbiA_COQ2"/>
    <property type="match status" value="1"/>
</dbReference>
<organism evidence="16 17">
    <name type="scientific">Ancylostoma ceylanicum</name>
    <dbReference type="NCBI Taxonomy" id="53326"/>
    <lineage>
        <taxon>Eukaryota</taxon>
        <taxon>Metazoa</taxon>
        <taxon>Ecdysozoa</taxon>
        <taxon>Nematoda</taxon>
        <taxon>Chromadorea</taxon>
        <taxon>Rhabditida</taxon>
        <taxon>Rhabditina</taxon>
        <taxon>Rhabditomorpha</taxon>
        <taxon>Strongyloidea</taxon>
        <taxon>Ancylostomatidae</taxon>
        <taxon>Ancylostomatinae</taxon>
        <taxon>Ancylostoma</taxon>
    </lineage>
</organism>
<dbReference type="GO" id="GO:0005737">
    <property type="term" value="C:cytoplasm"/>
    <property type="evidence" value="ECO:0007669"/>
    <property type="project" value="TreeGrafter"/>
</dbReference>
<dbReference type="PANTHER" id="PTHR12821">
    <property type="entry name" value="BYSTIN"/>
    <property type="match status" value="1"/>
</dbReference>
<dbReference type="GO" id="GO:0030688">
    <property type="term" value="C:preribosome, small subunit precursor"/>
    <property type="evidence" value="ECO:0007669"/>
    <property type="project" value="TreeGrafter"/>
</dbReference>
<comment type="catalytic activity">
    <reaction evidence="13">
        <text>an all-trans-polyprenyl diphosphate + 4-hydroxybenzoate = a 4-hydroxy-3-(all-trans-polyprenyl)benzoate + diphosphate</text>
        <dbReference type="Rhea" id="RHEA:44504"/>
        <dbReference type="Rhea" id="RHEA-COMP:9514"/>
        <dbReference type="Rhea" id="RHEA-COMP:9564"/>
        <dbReference type="ChEBI" id="CHEBI:17879"/>
        <dbReference type="ChEBI" id="CHEBI:33019"/>
        <dbReference type="ChEBI" id="CHEBI:58914"/>
        <dbReference type="ChEBI" id="CHEBI:78396"/>
        <dbReference type="EC" id="2.5.1.39"/>
    </reaction>
    <physiologicalReaction direction="left-to-right" evidence="13">
        <dbReference type="Rhea" id="RHEA:44505"/>
    </physiologicalReaction>
</comment>
<evidence type="ECO:0000256" key="8">
    <source>
        <dbReference type="ARBA" id="ARBA00023136"/>
    </source>
</evidence>
<evidence type="ECO:0000256" key="11">
    <source>
        <dbReference type="ARBA" id="ARBA00049890"/>
    </source>
</evidence>
<dbReference type="GO" id="GO:0030515">
    <property type="term" value="F:snoRNA binding"/>
    <property type="evidence" value="ECO:0007669"/>
    <property type="project" value="TreeGrafter"/>
</dbReference>
<evidence type="ECO:0000313" key="17">
    <source>
        <dbReference type="Proteomes" id="UP000024635"/>
    </source>
</evidence>
<evidence type="ECO:0000256" key="5">
    <source>
        <dbReference type="ARBA" id="ARBA00022688"/>
    </source>
</evidence>
<evidence type="ECO:0000313" key="16">
    <source>
        <dbReference type="EMBL" id="EYC20362.1"/>
    </source>
</evidence>
<keyword evidence="6 15" id="KW-0812">Transmembrane</keyword>
<comment type="catalytic activity">
    <reaction evidence="11">
        <text>all-trans-decaprenyl diphosphate + 4-hydroxybenzoate = 4-hydroxy-3-(all-trans-decaprenyl)benzoate + diphosphate</text>
        <dbReference type="Rhea" id="RHEA:44564"/>
        <dbReference type="ChEBI" id="CHEBI:17879"/>
        <dbReference type="ChEBI" id="CHEBI:33019"/>
        <dbReference type="ChEBI" id="CHEBI:60721"/>
        <dbReference type="ChEBI" id="CHEBI:84503"/>
        <dbReference type="EC" id="2.5.1.39"/>
    </reaction>
    <physiologicalReaction direction="left-to-right" evidence="11">
        <dbReference type="Rhea" id="RHEA:44565"/>
    </physiologicalReaction>
</comment>
<sequence length="720" mass="81128">MGKKSAIQKSAKGDLIPTPGPLDQQIEGASIAKARSAEREKRKRKSEQKSDEYIPNTLSEKIILEAKKQLYDIDKEDGTAEVENNKRMRHVSLGGTSEGDSDADEFPDDDGYDDQVIALDPKDEADLERFMVNKESGAKTLYDIIRAKIDAKTDDAELALSTVDPNEFNIRDLDPEVVEMYKEIGKVLSKYRSGKIPKAFKVIPKMVNWEQILYLTDPDSWSAAAMYQATRLFASNLNPRMCQRFYNLVLLPRLRDDIDEFKKLNFHLYQALCKAMYKPAAFFKGIILPLCESGTCTLREATIFSSVLAKVSIPMFHAAAAMLKIAELEYNGANSVFLRALIDKKFALPYKAIDAIVSHFLRMKNDERDMPVLWHQCLLAVCQRYKNDLSQEQKAAIIDLTRYQSHYLISPEVRRELESKEGESSRTSVAKQKPNLVWKSCFYLDRRHLDHGIVWFTCLLLGSCDPSGRPLEMLSRSQTLTRCLHAYSLQPSSSSVVPLQSIKRWTTSSPSETVRTAETPSKPRSLSILSASDIVSAAPASVKPYLQLMRLDKPTGSWLLYWPCTWSIALATPAGQLPSLYYLMLFGVGSVLMRGAGCVINDLWDKDFDKRVERTKMRPLACGSLTERQAIYFLSGLLSTSLAVLMQLNWFSVAVGSASMILVVAYPLAKRFTYWPQFVLGKFYIIQLGISRYSSLTLDLQLKCMVTFTSDKCGPDTSCV</sequence>
<dbReference type="InterPro" id="IPR030470">
    <property type="entry name" value="UbiA_prenylTrfase_CS"/>
</dbReference>
<keyword evidence="7 15" id="KW-1133">Transmembrane helix</keyword>
<dbReference type="GO" id="GO:0008299">
    <property type="term" value="P:isoprenoid biosynthetic process"/>
    <property type="evidence" value="ECO:0007669"/>
    <property type="project" value="UniProtKB-KW"/>
</dbReference>
<evidence type="ECO:0000256" key="10">
    <source>
        <dbReference type="ARBA" id="ARBA00034524"/>
    </source>
</evidence>
<dbReference type="PROSITE" id="PS00943">
    <property type="entry name" value="UBIA"/>
    <property type="match status" value="1"/>
</dbReference>
<feature type="region of interest" description="Disordered" evidence="14">
    <location>
        <begin position="1"/>
        <end position="56"/>
    </location>
</feature>
<accession>A0A016UZX8</accession>
<dbReference type="GO" id="GO:0008412">
    <property type="term" value="F:4-hydroxybenzoate polyprenyltransferase activity"/>
    <property type="evidence" value="ECO:0007669"/>
    <property type="project" value="UniProtKB-EC"/>
</dbReference>
<keyword evidence="17" id="KW-1185">Reference proteome</keyword>
<evidence type="ECO:0000256" key="9">
    <source>
        <dbReference type="ARBA" id="ARBA00023229"/>
    </source>
</evidence>
<evidence type="ECO:0000256" key="12">
    <source>
        <dbReference type="ARBA" id="ARBA00050454"/>
    </source>
</evidence>
<evidence type="ECO:0000256" key="7">
    <source>
        <dbReference type="ARBA" id="ARBA00022989"/>
    </source>
</evidence>
<comment type="caution">
    <text evidence="16">The sequence shown here is derived from an EMBL/GenBank/DDBJ whole genome shotgun (WGS) entry which is preliminary data.</text>
</comment>
<evidence type="ECO:0000256" key="1">
    <source>
        <dbReference type="ARBA" id="ARBA00004141"/>
    </source>
</evidence>
<evidence type="ECO:0000256" key="14">
    <source>
        <dbReference type="SAM" id="MobiDB-lite"/>
    </source>
</evidence>
<dbReference type="InterPro" id="IPR000537">
    <property type="entry name" value="UbiA_prenyltransferase"/>
</dbReference>
<comment type="similarity">
    <text evidence="2">Belongs to the UbiA prenyltransferase family.</text>
</comment>
<dbReference type="Pfam" id="PF01040">
    <property type="entry name" value="UbiA"/>
    <property type="match status" value="1"/>
</dbReference>
<dbReference type="GO" id="GO:0006744">
    <property type="term" value="P:ubiquinone biosynthetic process"/>
    <property type="evidence" value="ECO:0007669"/>
    <property type="project" value="UniProtKB-KW"/>
</dbReference>
<dbReference type="GO" id="GO:0005730">
    <property type="term" value="C:nucleolus"/>
    <property type="evidence" value="ECO:0007669"/>
    <property type="project" value="TreeGrafter"/>
</dbReference>
<evidence type="ECO:0000256" key="6">
    <source>
        <dbReference type="ARBA" id="ARBA00022692"/>
    </source>
</evidence>
<evidence type="ECO:0000256" key="2">
    <source>
        <dbReference type="ARBA" id="ARBA00005985"/>
    </source>
</evidence>
<keyword evidence="4" id="KW-0808">Transferase</keyword>
<dbReference type="Proteomes" id="UP000024635">
    <property type="component" value="Unassembled WGS sequence"/>
</dbReference>
<proteinExistence type="inferred from homology"/>
<dbReference type="AlphaFoldDB" id="A0A016UZX8"/>
<dbReference type="Gene3D" id="1.10.357.140">
    <property type="entry name" value="UbiA prenyltransferase"/>
    <property type="match status" value="1"/>
</dbReference>
<name>A0A016UZX8_9BILA</name>
<evidence type="ECO:0000256" key="13">
    <source>
        <dbReference type="ARBA" id="ARBA00051182"/>
    </source>
</evidence>
<dbReference type="InterPro" id="IPR044878">
    <property type="entry name" value="UbiA_sf"/>
</dbReference>
<dbReference type="InterPro" id="IPR039653">
    <property type="entry name" value="Prenyltransferase"/>
</dbReference>
<keyword evidence="5" id="KW-0831">Ubiquinone biosynthesis</keyword>
<reference evidence="17" key="1">
    <citation type="journal article" date="2015" name="Nat. Genet.">
        <title>The genome and transcriptome of the zoonotic hookworm Ancylostoma ceylanicum identify infection-specific gene families.</title>
        <authorList>
            <person name="Schwarz E.M."/>
            <person name="Hu Y."/>
            <person name="Antoshechkin I."/>
            <person name="Miller M.M."/>
            <person name="Sternberg P.W."/>
            <person name="Aroian R.V."/>
        </authorList>
    </citation>
    <scope>NUCLEOTIDE SEQUENCE</scope>
    <source>
        <strain evidence="17">HY135</strain>
    </source>
</reference>
<dbReference type="OrthoDB" id="2192561at2759"/>